<dbReference type="STRING" id="1231339.Abci_003_045"/>
<evidence type="ECO:0000256" key="1">
    <source>
        <dbReference type="SAM" id="MobiDB-lite"/>
    </source>
</evidence>
<comment type="caution">
    <text evidence="2">The sequence shown here is derived from an EMBL/GenBank/DDBJ whole genome shotgun (WGS) entry which is preliminary data.</text>
</comment>
<dbReference type="InterPro" id="IPR006311">
    <property type="entry name" value="TAT_signal"/>
</dbReference>
<dbReference type="Proteomes" id="UP000032671">
    <property type="component" value="Unassembled WGS sequence"/>
</dbReference>
<reference evidence="3 5" key="2">
    <citation type="submission" date="2019-07" db="EMBL/GenBank/DDBJ databases">
        <title>Whole genome shotgun sequence of Acetobacter cibinongensis NBRC 16605.</title>
        <authorList>
            <person name="Hosoyama A."/>
            <person name="Uohara A."/>
            <person name="Ohji S."/>
            <person name="Ichikawa N."/>
        </authorList>
    </citation>
    <scope>NUCLEOTIDE SEQUENCE [LARGE SCALE GENOMIC DNA]</scope>
    <source>
        <strain evidence="3 5">NBRC 16605</strain>
    </source>
</reference>
<sequence>MPDVPPKPVLPRSRTSSPLPTETAFAPTARRRHVVQGLGTGVAALAIGAGRAQAGQTASSPADASAQPVAAQNTLFFSAAEKAFLAAACERLFPEDASGPGATMLGVPHYIEQQMATPWARGETWYMQGPHVNGPANLGYQLPYTPQQLYRLGIAGTQAWVQTQHQTLFENLPPATQDAVLSALEHNITQFDGLPSGQFFEQLRADTIEGAFADPRHGGNRHLAGWTMMGFPGARGDYMDWVDRYDTPYPYGPVSINGETP</sequence>
<proteinExistence type="predicted"/>
<keyword evidence="5" id="KW-1185">Reference proteome</keyword>
<evidence type="ECO:0000313" key="2">
    <source>
        <dbReference type="EMBL" id="GAN59282.1"/>
    </source>
</evidence>
<accession>A0A0D6MZW7</accession>
<dbReference type="InterPro" id="IPR027056">
    <property type="entry name" value="Gluconate_2DH_su3"/>
</dbReference>
<dbReference type="EMBL" id="BAMV01000003">
    <property type="protein sequence ID" value="GAN59282.1"/>
    <property type="molecule type" value="Genomic_DNA"/>
</dbReference>
<name>A0A0D6MZW7_9PROT</name>
<gene>
    <name evidence="2" type="ORF">Abci_003_045</name>
    <name evidence="3" type="ORF">ACI01nite_16330</name>
</gene>
<evidence type="ECO:0000313" key="4">
    <source>
        <dbReference type="Proteomes" id="UP000032671"/>
    </source>
</evidence>
<organism evidence="2 4">
    <name type="scientific">Acetobacter cibinongensis</name>
    <dbReference type="NCBI Taxonomy" id="146475"/>
    <lineage>
        <taxon>Bacteria</taxon>
        <taxon>Pseudomonadati</taxon>
        <taxon>Pseudomonadota</taxon>
        <taxon>Alphaproteobacteria</taxon>
        <taxon>Acetobacterales</taxon>
        <taxon>Acetobacteraceae</taxon>
        <taxon>Acetobacter</taxon>
    </lineage>
</organism>
<dbReference type="Pfam" id="PF13618">
    <property type="entry name" value="Gluconate_2-dh3"/>
    <property type="match status" value="1"/>
</dbReference>
<dbReference type="EMBL" id="BJVU01000006">
    <property type="protein sequence ID" value="GEL59031.1"/>
    <property type="molecule type" value="Genomic_DNA"/>
</dbReference>
<dbReference type="PROSITE" id="PS51318">
    <property type="entry name" value="TAT"/>
    <property type="match status" value="1"/>
</dbReference>
<feature type="region of interest" description="Disordered" evidence="1">
    <location>
        <begin position="1"/>
        <end position="23"/>
    </location>
</feature>
<dbReference type="AlphaFoldDB" id="A0A0D6MZW7"/>
<accession>A0A6N3SP01</accession>
<evidence type="ECO:0000313" key="5">
    <source>
        <dbReference type="Proteomes" id="UP000321891"/>
    </source>
</evidence>
<protein>
    <submittedName>
        <fullName evidence="2 3">Gluconate 2-dehydrogenase</fullName>
    </submittedName>
</protein>
<dbReference type="Proteomes" id="UP000321891">
    <property type="component" value="Unassembled WGS sequence"/>
</dbReference>
<reference evidence="2 4" key="1">
    <citation type="submission" date="2012-11" db="EMBL/GenBank/DDBJ databases">
        <title>Whole genome sequence of Acetobacter cibinongensis 4H-1.</title>
        <authorList>
            <person name="Azuma Y."/>
            <person name="Higashiura N."/>
            <person name="Hirakawa H."/>
            <person name="Matsushita K."/>
        </authorList>
    </citation>
    <scope>NUCLEOTIDE SEQUENCE [LARGE SCALE GENOMIC DNA]</scope>
    <source>
        <strain evidence="2 4">4H-1</strain>
    </source>
</reference>
<evidence type="ECO:0000313" key="3">
    <source>
        <dbReference type="EMBL" id="GEL59031.1"/>
    </source>
</evidence>